<comment type="caution">
    <text evidence="1">The sequence shown here is derived from an EMBL/GenBank/DDBJ whole genome shotgun (WGS) entry which is preliminary data.</text>
</comment>
<sequence length="273" mass="31292">MEKIQIHLSNKEIFVLLGLLEAPAVIGIDNPFSGLQEEGLKYEWESVIKNLKDRELVGKREDGELWIDEGLISALSVMAYSNTIIQVDAPDKSSQSFFYFAEEFVIECGRINDDLYYLQQKSEPKIALKNEIFPKVGLEHNQISKSGTLVLPGTLINDWLNEKGDFNNLDSIICRINNLNQIPALWADLKKSLHRNERINRMMMYHFNKDHWTAEGLFVVFSPSNNWTLRMIEKNGKELLEAKQVDLFGLTKEYLSVAESALNVGNNKTILQR</sequence>
<dbReference type="AlphaFoldDB" id="A0A4V2SNH2"/>
<evidence type="ECO:0000313" key="1">
    <source>
        <dbReference type="EMBL" id="TCP31196.1"/>
    </source>
</evidence>
<evidence type="ECO:0000313" key="2">
    <source>
        <dbReference type="Proteomes" id="UP000295416"/>
    </source>
</evidence>
<reference evidence="1 2" key="1">
    <citation type="submission" date="2019-03" db="EMBL/GenBank/DDBJ databases">
        <title>Genomic Encyclopedia of Type Strains, Phase IV (KMG-IV): sequencing the most valuable type-strain genomes for metagenomic binning, comparative biology and taxonomic classification.</title>
        <authorList>
            <person name="Goeker M."/>
        </authorList>
    </citation>
    <scope>NUCLEOTIDE SEQUENCE [LARGE SCALE GENOMIC DNA]</scope>
    <source>
        <strain evidence="1 2">DSM 19377</strain>
    </source>
</reference>
<dbReference type="OrthoDB" id="2814247at2"/>
<accession>A0A4V2SNH2</accession>
<protein>
    <recommendedName>
        <fullName evidence="3">ESAT-6 protein secretion system EspG family protein</fullName>
    </recommendedName>
</protein>
<dbReference type="Proteomes" id="UP000295416">
    <property type="component" value="Unassembled WGS sequence"/>
</dbReference>
<gene>
    <name evidence="1" type="ORF">EV207_10379</name>
</gene>
<keyword evidence="2" id="KW-1185">Reference proteome</keyword>
<dbReference type="RefSeq" id="WP_132743739.1">
    <property type="nucleotide sequence ID" value="NZ_SLXK01000003.1"/>
</dbReference>
<proteinExistence type="predicted"/>
<evidence type="ECO:0008006" key="3">
    <source>
        <dbReference type="Google" id="ProtNLM"/>
    </source>
</evidence>
<name>A0A4V2SNH2_9BACL</name>
<organism evidence="1 2">
    <name type="scientific">Scopulibacillus darangshiensis</name>
    <dbReference type="NCBI Taxonomy" id="442528"/>
    <lineage>
        <taxon>Bacteria</taxon>
        <taxon>Bacillati</taxon>
        <taxon>Bacillota</taxon>
        <taxon>Bacilli</taxon>
        <taxon>Bacillales</taxon>
        <taxon>Sporolactobacillaceae</taxon>
        <taxon>Scopulibacillus</taxon>
    </lineage>
</organism>
<dbReference type="EMBL" id="SLXK01000003">
    <property type="protein sequence ID" value="TCP31196.1"/>
    <property type="molecule type" value="Genomic_DNA"/>
</dbReference>